<dbReference type="Proteomes" id="UP000027997">
    <property type="component" value="Unassembled WGS sequence"/>
</dbReference>
<dbReference type="RefSeq" id="WP_020581362.1">
    <property type="nucleotide sequence ID" value="NZ_JOJP01000001.1"/>
</dbReference>
<keyword evidence="1" id="KW-0805">Transcription regulation</keyword>
<dbReference type="EMBL" id="JOJP01000001">
    <property type="protein sequence ID" value="KEI72696.1"/>
    <property type="molecule type" value="Genomic_DNA"/>
</dbReference>
<keyword evidence="3" id="KW-0804">Transcription</keyword>
<feature type="DNA-binding region" description="H-T-H motif" evidence="4">
    <location>
        <begin position="27"/>
        <end position="46"/>
    </location>
</feature>
<dbReference type="SUPFAM" id="SSF46689">
    <property type="entry name" value="Homeodomain-like"/>
    <property type="match status" value="1"/>
</dbReference>
<gene>
    <name evidence="6" type="ORF">GV64_19960</name>
</gene>
<evidence type="ECO:0000256" key="4">
    <source>
        <dbReference type="PROSITE-ProRule" id="PRU00335"/>
    </source>
</evidence>
<dbReference type="Pfam" id="PF00440">
    <property type="entry name" value="TetR_N"/>
    <property type="match status" value="1"/>
</dbReference>
<dbReference type="PANTHER" id="PTHR30055:SF234">
    <property type="entry name" value="HTH-TYPE TRANSCRIPTIONAL REGULATOR BETI"/>
    <property type="match status" value="1"/>
</dbReference>
<dbReference type="GO" id="GO:0003700">
    <property type="term" value="F:DNA-binding transcription factor activity"/>
    <property type="evidence" value="ECO:0007669"/>
    <property type="project" value="TreeGrafter"/>
</dbReference>
<dbReference type="Gene3D" id="1.10.357.10">
    <property type="entry name" value="Tetracycline Repressor, domain 2"/>
    <property type="match status" value="1"/>
</dbReference>
<dbReference type="eggNOG" id="COG1309">
    <property type="taxonomic scope" value="Bacteria"/>
</dbReference>
<evidence type="ECO:0000256" key="2">
    <source>
        <dbReference type="ARBA" id="ARBA00023125"/>
    </source>
</evidence>
<reference evidence="6 7" key="1">
    <citation type="submission" date="2014-06" db="EMBL/GenBank/DDBJ databases">
        <title>Whole Genome Sequences of Three Symbiotic Endozoicomonas Bacteria.</title>
        <authorList>
            <person name="Neave M.J."/>
            <person name="Apprill A."/>
            <person name="Voolstra C.R."/>
        </authorList>
    </citation>
    <scope>NUCLEOTIDE SEQUENCE [LARGE SCALE GENOMIC DNA]</scope>
    <source>
        <strain evidence="6 7">DSM 22380</strain>
    </source>
</reference>
<evidence type="ECO:0000259" key="5">
    <source>
        <dbReference type="PROSITE" id="PS50977"/>
    </source>
</evidence>
<protein>
    <recommendedName>
        <fullName evidence="5">HTH tetR-type domain-containing protein</fullName>
    </recommendedName>
</protein>
<dbReference type="PANTHER" id="PTHR30055">
    <property type="entry name" value="HTH-TYPE TRANSCRIPTIONAL REGULATOR RUTR"/>
    <property type="match status" value="1"/>
</dbReference>
<comment type="caution">
    <text evidence="6">The sequence shown here is derived from an EMBL/GenBank/DDBJ whole genome shotgun (WGS) entry which is preliminary data.</text>
</comment>
<dbReference type="PROSITE" id="PS50977">
    <property type="entry name" value="HTH_TETR_2"/>
    <property type="match status" value="1"/>
</dbReference>
<evidence type="ECO:0000256" key="3">
    <source>
        <dbReference type="ARBA" id="ARBA00023163"/>
    </source>
</evidence>
<dbReference type="GO" id="GO:0000976">
    <property type="term" value="F:transcription cis-regulatory region binding"/>
    <property type="evidence" value="ECO:0007669"/>
    <property type="project" value="TreeGrafter"/>
</dbReference>
<evidence type="ECO:0000256" key="1">
    <source>
        <dbReference type="ARBA" id="ARBA00023015"/>
    </source>
</evidence>
<dbReference type="InterPro" id="IPR009057">
    <property type="entry name" value="Homeodomain-like_sf"/>
</dbReference>
<keyword evidence="2 4" id="KW-0238">DNA-binding</keyword>
<organism evidence="6 7">
    <name type="scientific">Endozoicomonas elysicola</name>
    <dbReference type="NCBI Taxonomy" id="305900"/>
    <lineage>
        <taxon>Bacteria</taxon>
        <taxon>Pseudomonadati</taxon>
        <taxon>Pseudomonadota</taxon>
        <taxon>Gammaproteobacteria</taxon>
        <taxon>Oceanospirillales</taxon>
        <taxon>Endozoicomonadaceae</taxon>
        <taxon>Endozoicomonas</taxon>
    </lineage>
</organism>
<evidence type="ECO:0000313" key="7">
    <source>
        <dbReference type="Proteomes" id="UP000027997"/>
    </source>
</evidence>
<feature type="domain" description="HTH tetR-type" evidence="5">
    <location>
        <begin position="4"/>
        <end position="64"/>
    </location>
</feature>
<accession>A0A081KEX0</accession>
<dbReference type="AlphaFoldDB" id="A0A081KEX0"/>
<name>A0A081KEX0_9GAMM</name>
<dbReference type="PRINTS" id="PR00455">
    <property type="entry name" value="HTHTETR"/>
</dbReference>
<dbReference type="STRING" id="305900.GV64_19960"/>
<sequence>MGRPRVRNRILEAARNLLETEGLTGLTTKAVAMHAGVTEASLFNNFGDKTGLLQALINEALPEQAALMTHITEDIEPIDLWLHNVFEAAIAYFERVLPIAASSLTMGQASIPKGRVKGFYTPRQMLSDRLKELKENNRIKREITPELTAVMLMGTAMHTAMTRLSLGDSEFSHHFTAQQLAESLGIA</sequence>
<dbReference type="InterPro" id="IPR050109">
    <property type="entry name" value="HTH-type_TetR-like_transc_reg"/>
</dbReference>
<proteinExistence type="predicted"/>
<dbReference type="InterPro" id="IPR001647">
    <property type="entry name" value="HTH_TetR"/>
</dbReference>
<keyword evidence="7" id="KW-1185">Reference proteome</keyword>
<evidence type="ECO:0000313" key="6">
    <source>
        <dbReference type="EMBL" id="KEI72696.1"/>
    </source>
</evidence>